<evidence type="ECO:0000313" key="3">
    <source>
        <dbReference type="Proteomes" id="UP001168613"/>
    </source>
</evidence>
<keyword evidence="1" id="KW-0472">Membrane</keyword>
<name>A0ABT8EHQ5_9BURK</name>
<keyword evidence="1" id="KW-1133">Transmembrane helix</keyword>
<reference evidence="2" key="1">
    <citation type="submission" date="2021-11" db="EMBL/GenBank/DDBJ databases">
        <title>Draft genome sequence of Alcaligenes endophyticus type strain CCUG 75668T.</title>
        <authorList>
            <person name="Salva-Serra F."/>
            <person name="Duran R.E."/>
            <person name="Seeger M."/>
            <person name="Moore E.R.B."/>
            <person name="Jaen-Luchoro D."/>
        </authorList>
    </citation>
    <scope>NUCLEOTIDE SEQUENCE</scope>
    <source>
        <strain evidence="2">CCUG 75668</strain>
    </source>
</reference>
<keyword evidence="3" id="KW-1185">Reference proteome</keyword>
<evidence type="ECO:0008006" key="4">
    <source>
        <dbReference type="Google" id="ProtNLM"/>
    </source>
</evidence>
<sequence>MNKPAQSWHSSPSRLLSWLGFLLSVLAVFGLLWLFWQRNVSWYGLFLGLLLASVLLYSLERIPFFCSVTLSCTEGIYWVAECPEAPQVALINKVHVGPGWIYMRLLTPQGKRHLVFWRYLLGEHGWRSLKLQLQSLSMRARAIEKDAI</sequence>
<keyword evidence="1" id="KW-0812">Transmembrane</keyword>
<feature type="transmembrane region" description="Helical" evidence="1">
    <location>
        <begin position="42"/>
        <end position="59"/>
    </location>
</feature>
<dbReference type="RefSeq" id="WP_266124531.1">
    <property type="nucleotide sequence ID" value="NZ_JAJHNU010000001.1"/>
</dbReference>
<protein>
    <recommendedName>
        <fullName evidence="4">Toxin CptA</fullName>
    </recommendedName>
</protein>
<gene>
    <name evidence="2" type="ORF">LMS43_05950</name>
</gene>
<evidence type="ECO:0000313" key="2">
    <source>
        <dbReference type="EMBL" id="MDN4120822.1"/>
    </source>
</evidence>
<feature type="transmembrane region" description="Helical" evidence="1">
    <location>
        <begin position="15"/>
        <end position="36"/>
    </location>
</feature>
<dbReference type="Proteomes" id="UP001168613">
    <property type="component" value="Unassembled WGS sequence"/>
</dbReference>
<proteinExistence type="predicted"/>
<dbReference type="EMBL" id="JAJHNU010000001">
    <property type="protein sequence ID" value="MDN4120822.1"/>
    <property type="molecule type" value="Genomic_DNA"/>
</dbReference>
<organism evidence="2 3">
    <name type="scientific">Alcaligenes endophyticus</name>
    <dbReference type="NCBI Taxonomy" id="1929088"/>
    <lineage>
        <taxon>Bacteria</taxon>
        <taxon>Pseudomonadati</taxon>
        <taxon>Pseudomonadota</taxon>
        <taxon>Betaproteobacteria</taxon>
        <taxon>Burkholderiales</taxon>
        <taxon>Alcaligenaceae</taxon>
        <taxon>Alcaligenes</taxon>
    </lineage>
</organism>
<evidence type="ECO:0000256" key="1">
    <source>
        <dbReference type="SAM" id="Phobius"/>
    </source>
</evidence>
<comment type="caution">
    <text evidence="2">The sequence shown here is derived from an EMBL/GenBank/DDBJ whole genome shotgun (WGS) entry which is preliminary data.</text>
</comment>
<accession>A0ABT8EHQ5</accession>